<comment type="caution">
    <text evidence="1">The sequence shown here is derived from an EMBL/GenBank/DDBJ whole genome shotgun (WGS) entry which is preliminary data.</text>
</comment>
<feature type="non-terminal residue" evidence="1">
    <location>
        <position position="1"/>
    </location>
</feature>
<organism evidence="1 2">
    <name type="scientific">Paramuricea clavata</name>
    <name type="common">Red gorgonian</name>
    <name type="synonym">Violescent sea-whip</name>
    <dbReference type="NCBI Taxonomy" id="317549"/>
    <lineage>
        <taxon>Eukaryota</taxon>
        <taxon>Metazoa</taxon>
        <taxon>Cnidaria</taxon>
        <taxon>Anthozoa</taxon>
        <taxon>Octocorallia</taxon>
        <taxon>Malacalcyonacea</taxon>
        <taxon>Plexauridae</taxon>
        <taxon>Paramuricea</taxon>
    </lineage>
</organism>
<dbReference type="EMBL" id="CACRXK020012469">
    <property type="protein sequence ID" value="CAB4023375.1"/>
    <property type="molecule type" value="Genomic_DNA"/>
</dbReference>
<dbReference type="AlphaFoldDB" id="A0A7D9L0L5"/>
<proteinExistence type="predicted"/>
<dbReference type="Proteomes" id="UP001152795">
    <property type="component" value="Unassembled WGS sequence"/>
</dbReference>
<evidence type="ECO:0000313" key="1">
    <source>
        <dbReference type="EMBL" id="CAB4023375.1"/>
    </source>
</evidence>
<evidence type="ECO:0000313" key="2">
    <source>
        <dbReference type="Proteomes" id="UP001152795"/>
    </source>
</evidence>
<keyword evidence="2" id="KW-1185">Reference proteome</keyword>
<sequence>EKSEIDLYENDLALHTQKKHFWYIREEAHHERVDVEKYWKTLHALHVMRHKTL</sequence>
<gene>
    <name evidence="1" type="ORF">PACLA_8A087280</name>
</gene>
<name>A0A7D9L0L5_PARCT</name>
<accession>A0A7D9L0L5</accession>
<protein>
    <submittedName>
        <fullName evidence="1">Uncharacterized protein</fullName>
    </submittedName>
</protein>
<reference evidence="1" key="1">
    <citation type="submission" date="2020-04" db="EMBL/GenBank/DDBJ databases">
        <authorList>
            <person name="Alioto T."/>
            <person name="Alioto T."/>
            <person name="Gomez Garrido J."/>
        </authorList>
    </citation>
    <scope>NUCLEOTIDE SEQUENCE</scope>
    <source>
        <strain evidence="1">A484AB</strain>
    </source>
</reference>